<evidence type="ECO:0000313" key="3">
    <source>
        <dbReference type="Proteomes" id="UP001528920"/>
    </source>
</evidence>
<comment type="caution">
    <text evidence="2">The sequence shown here is derived from an EMBL/GenBank/DDBJ whole genome shotgun (WGS) entry which is preliminary data.</text>
</comment>
<feature type="transmembrane region" description="Helical" evidence="1">
    <location>
        <begin position="9"/>
        <end position="30"/>
    </location>
</feature>
<name>A0ABT5VTT1_9BACT</name>
<keyword evidence="3" id="KW-1185">Reference proteome</keyword>
<protein>
    <submittedName>
        <fullName evidence="2">DUF5367 domain-containing protein</fullName>
    </submittedName>
</protein>
<feature type="transmembrane region" description="Helical" evidence="1">
    <location>
        <begin position="42"/>
        <end position="60"/>
    </location>
</feature>
<feature type="transmembrane region" description="Helical" evidence="1">
    <location>
        <begin position="69"/>
        <end position="92"/>
    </location>
</feature>
<evidence type="ECO:0000256" key="1">
    <source>
        <dbReference type="SAM" id="Phobius"/>
    </source>
</evidence>
<dbReference type="EMBL" id="JAKJSC010000002">
    <property type="protein sequence ID" value="MDE5418820.1"/>
    <property type="molecule type" value="Genomic_DNA"/>
</dbReference>
<keyword evidence="1" id="KW-0472">Membrane</keyword>
<dbReference type="Pfam" id="PF17329">
    <property type="entry name" value="DUF5367"/>
    <property type="match status" value="1"/>
</dbReference>
<keyword evidence="1" id="KW-1133">Transmembrane helix</keyword>
<sequence>MKNIHIKSVMVSALVVYVLGVTAFVASYFFSVMHDPDLQANWVLSIALIPSVALGTHIYYRKGHKTHGFVLGVFMFLIAMLLDAIITVPLLIMPHGGNHISFFTDPGFWLIAIEYISIVLAYWQIESAIKKTQKK</sequence>
<reference evidence="2 3" key="1">
    <citation type="submission" date="2022-01" db="EMBL/GenBank/DDBJ databases">
        <title>Labilibaculum sp. nov, a marine bacterium isolated from Antarctica.</title>
        <authorList>
            <person name="Dai W."/>
        </authorList>
    </citation>
    <scope>NUCLEOTIDE SEQUENCE [LARGE SCALE GENOMIC DNA]</scope>
    <source>
        <strain evidence="2 3">DW002</strain>
    </source>
</reference>
<dbReference type="RefSeq" id="WP_275110152.1">
    <property type="nucleotide sequence ID" value="NZ_JAKJSC010000002.1"/>
</dbReference>
<dbReference type="InterPro" id="IPR020509">
    <property type="entry name" value="Uncharacterised_YnzE"/>
</dbReference>
<evidence type="ECO:0000313" key="2">
    <source>
        <dbReference type="EMBL" id="MDE5418820.1"/>
    </source>
</evidence>
<dbReference type="Proteomes" id="UP001528920">
    <property type="component" value="Unassembled WGS sequence"/>
</dbReference>
<gene>
    <name evidence="2" type="ORF">L3049_12460</name>
</gene>
<keyword evidence="1" id="KW-0812">Transmembrane</keyword>
<proteinExistence type="predicted"/>
<organism evidence="2 3">
    <name type="scientific">Paralabilibaculum antarcticum</name>
    <dbReference type="NCBI Taxonomy" id="2912572"/>
    <lineage>
        <taxon>Bacteria</taxon>
        <taxon>Pseudomonadati</taxon>
        <taxon>Bacteroidota</taxon>
        <taxon>Bacteroidia</taxon>
        <taxon>Marinilabiliales</taxon>
        <taxon>Marinifilaceae</taxon>
        <taxon>Paralabilibaculum</taxon>
    </lineage>
</organism>
<feature type="transmembrane region" description="Helical" evidence="1">
    <location>
        <begin position="107"/>
        <end position="125"/>
    </location>
</feature>
<accession>A0ABT5VTT1</accession>